<dbReference type="AlphaFoldDB" id="A0A7M7SZ44"/>
<evidence type="ECO:0000256" key="2">
    <source>
        <dbReference type="ARBA" id="ARBA00022618"/>
    </source>
</evidence>
<evidence type="ECO:0000256" key="1">
    <source>
        <dbReference type="ARBA" id="ARBA00016067"/>
    </source>
</evidence>
<keyword evidence="8" id="KW-1133">Transmembrane helix</keyword>
<keyword evidence="2 6" id="KW-0132">Cell division</keyword>
<dbReference type="OrthoDB" id="2110451at2759"/>
<dbReference type="GO" id="GO:0005680">
    <property type="term" value="C:anaphase-promoting complex"/>
    <property type="evidence" value="ECO:0000318"/>
    <property type="project" value="GO_Central"/>
</dbReference>
<dbReference type="GO" id="GO:0031145">
    <property type="term" value="P:anaphase-promoting complex-dependent catabolic process"/>
    <property type="evidence" value="ECO:0000318"/>
    <property type="project" value="GO_Central"/>
</dbReference>
<evidence type="ECO:0000256" key="8">
    <source>
        <dbReference type="SAM" id="Phobius"/>
    </source>
</evidence>
<accession>A0A7M7SZ44</accession>
<dbReference type="InterPro" id="IPR024789">
    <property type="entry name" value="APC4"/>
</dbReference>
<feature type="region of interest" description="Disordered" evidence="7">
    <location>
        <begin position="122"/>
        <end position="147"/>
    </location>
</feature>
<dbReference type="Gene3D" id="2.130.10.10">
    <property type="entry name" value="YVTN repeat-like/Quinoprotein amine dehydrogenase"/>
    <property type="match status" value="1"/>
</dbReference>
<dbReference type="InParanoid" id="A0A7M7SZ44"/>
<dbReference type="Pfam" id="PF12894">
    <property type="entry name" value="ANAPC4_WD40"/>
    <property type="match status" value="1"/>
</dbReference>
<keyword evidence="8" id="KW-0812">Transmembrane</keyword>
<dbReference type="InterPro" id="IPR024790">
    <property type="entry name" value="APC4_long_dom"/>
</dbReference>
<evidence type="ECO:0000256" key="6">
    <source>
        <dbReference type="PIRNR" id="PIRNR037303"/>
    </source>
</evidence>
<feature type="domain" description="Anaphase-promoting complex subunit 4-like WD40" evidence="9">
    <location>
        <begin position="20"/>
        <end position="111"/>
    </location>
</feature>
<name>A0A7M7SZ44_STRPU</name>
<evidence type="ECO:0000313" key="12">
    <source>
        <dbReference type="EnsemblMetazoa" id="XP_030842017"/>
    </source>
</evidence>
<keyword evidence="4 6" id="KW-0833">Ubl conjugation pathway</keyword>
<dbReference type="Proteomes" id="UP000007110">
    <property type="component" value="Unassembled WGS sequence"/>
</dbReference>
<evidence type="ECO:0000256" key="3">
    <source>
        <dbReference type="ARBA" id="ARBA00022776"/>
    </source>
</evidence>
<feature type="compositionally biased region" description="Acidic residues" evidence="7">
    <location>
        <begin position="761"/>
        <end position="778"/>
    </location>
</feature>
<dbReference type="RefSeq" id="XP_030842017.1">
    <property type="nucleotide sequence ID" value="XM_030986157.1"/>
</dbReference>
<protein>
    <recommendedName>
        <fullName evidence="1 6">Anaphase-promoting complex subunit 4</fullName>
    </recommendedName>
    <alternativeName>
        <fullName evidence="6">Cyclosome subunit 4</fullName>
    </alternativeName>
</protein>
<dbReference type="CTD" id="29945"/>
<feature type="domain" description="Anaphase-promoting complex subunit 4 C-terminal half WD40" evidence="11">
    <location>
        <begin position="598"/>
        <end position="760"/>
    </location>
</feature>
<reference evidence="13" key="1">
    <citation type="submission" date="2015-02" db="EMBL/GenBank/DDBJ databases">
        <title>Genome sequencing for Strongylocentrotus purpuratus.</title>
        <authorList>
            <person name="Murali S."/>
            <person name="Liu Y."/>
            <person name="Vee V."/>
            <person name="English A."/>
            <person name="Wang M."/>
            <person name="Skinner E."/>
            <person name="Han Y."/>
            <person name="Muzny D.M."/>
            <person name="Worley K.C."/>
            <person name="Gibbs R.A."/>
        </authorList>
    </citation>
    <scope>NUCLEOTIDE SEQUENCE</scope>
</reference>
<keyword evidence="13" id="KW-1185">Reference proteome</keyword>
<evidence type="ECO:0000313" key="13">
    <source>
        <dbReference type="Proteomes" id="UP000007110"/>
    </source>
</evidence>
<dbReference type="GO" id="GO:0030071">
    <property type="term" value="P:regulation of mitotic metaphase/anaphase transition"/>
    <property type="evidence" value="ECO:0007669"/>
    <property type="project" value="UniProtKB-UniRule"/>
</dbReference>
<dbReference type="UniPathway" id="UPA00143"/>
<evidence type="ECO:0000259" key="10">
    <source>
        <dbReference type="Pfam" id="PF12896"/>
    </source>
</evidence>
<comment type="pathway">
    <text evidence="6">Protein modification; protein ubiquitination.</text>
</comment>
<dbReference type="Pfam" id="PF23405">
    <property type="entry name" value="WD40_APC4_C-half"/>
    <property type="match status" value="1"/>
</dbReference>
<dbReference type="PIRSF" id="PIRSF037303">
    <property type="entry name" value="APC4"/>
    <property type="match status" value="1"/>
</dbReference>
<dbReference type="OMA" id="HCKLFVP"/>
<evidence type="ECO:0000256" key="7">
    <source>
        <dbReference type="SAM" id="MobiDB-lite"/>
    </source>
</evidence>
<dbReference type="InterPro" id="IPR024977">
    <property type="entry name" value="Apc4-like_WD40_dom"/>
</dbReference>
<dbReference type="InterPro" id="IPR056358">
    <property type="entry name" value="APC4_C"/>
</dbReference>
<dbReference type="GeneID" id="575488"/>
<dbReference type="Pfam" id="PF12896">
    <property type="entry name" value="ANAPC4"/>
    <property type="match status" value="1"/>
</dbReference>
<dbReference type="PANTHER" id="PTHR13260:SF0">
    <property type="entry name" value="ANAPHASE-PROMOTING COMPLEX SUBUNIT 4"/>
    <property type="match status" value="1"/>
</dbReference>
<evidence type="ECO:0000259" key="11">
    <source>
        <dbReference type="Pfam" id="PF23405"/>
    </source>
</evidence>
<dbReference type="PANTHER" id="PTHR13260">
    <property type="entry name" value="ANAPHASE PROMOTING COMPLEX SUBUNIT 4 APC4"/>
    <property type="match status" value="1"/>
</dbReference>
<keyword evidence="8" id="KW-0472">Membrane</keyword>
<keyword evidence="3 6" id="KW-0498">Mitosis</keyword>
<feature type="transmembrane region" description="Helical" evidence="8">
    <location>
        <begin position="182"/>
        <end position="203"/>
    </location>
</feature>
<dbReference type="InterPro" id="IPR017169">
    <property type="entry name" value="APC4_metazoa"/>
</dbReference>
<dbReference type="InterPro" id="IPR015943">
    <property type="entry name" value="WD40/YVTN_repeat-like_dom_sf"/>
</dbReference>
<reference evidence="12" key="2">
    <citation type="submission" date="2021-01" db="UniProtKB">
        <authorList>
            <consortium name="EnsemblMetazoa"/>
        </authorList>
    </citation>
    <scope>IDENTIFICATION</scope>
</reference>
<dbReference type="SUPFAM" id="SSF50978">
    <property type="entry name" value="WD40 repeat-like"/>
    <property type="match status" value="1"/>
</dbReference>
<evidence type="ECO:0000256" key="5">
    <source>
        <dbReference type="ARBA" id="ARBA00023306"/>
    </source>
</evidence>
<evidence type="ECO:0000259" key="9">
    <source>
        <dbReference type="Pfam" id="PF12894"/>
    </source>
</evidence>
<dbReference type="GO" id="GO:0034399">
    <property type="term" value="C:nuclear periphery"/>
    <property type="evidence" value="ECO:0000318"/>
    <property type="project" value="GO_Central"/>
</dbReference>
<dbReference type="InterPro" id="IPR036322">
    <property type="entry name" value="WD40_repeat_dom_sf"/>
</dbReference>
<feature type="domain" description="Anaphase-promoting complex subunit 4 long" evidence="10">
    <location>
        <begin position="250"/>
        <end position="448"/>
    </location>
</feature>
<dbReference type="KEGG" id="spu:575488"/>
<dbReference type="GO" id="GO:0051301">
    <property type="term" value="P:cell division"/>
    <property type="evidence" value="ECO:0007669"/>
    <property type="project" value="UniProtKB-KW"/>
</dbReference>
<comment type="similarity">
    <text evidence="6">Belongs to the APC4 family.</text>
</comment>
<feature type="region of interest" description="Disordered" evidence="7">
    <location>
        <begin position="760"/>
        <end position="794"/>
    </location>
</feature>
<sequence>MQQSFRQLEERNLSVEVTLMQWSPKMDLIALANENGEVLLQRLTWQRQPIWTLSPPSEDEGKEVRALAWRPDGKVLAVGYQSGRLLLCRVEKAEVIHTTHVDQPITCMQWSAALDKGLDSEANGQSSVKADLGAAGDAPDENSSEKFLPKLPSLSKISSIKSYIDDNVEDAKKLKEQKRLNMLAVGCNGGTLILLAFGVAPIVNVDMSQFIPTTKCGDFLGASLSSDLHTICVIVEYSNEEDVTEIYNSLLTLDCILLASRHQEISRYAKKFGKIRTLMEYLEATLKAVTEAKEDILIEMENKLTKYAQQKPTEESLSDEFLQLLLWGKASPELQQFLVHDLTEKGLKKLDQSVENSYVSIQKLVLKHIHSVGRSLLFQLSELKGMALWYDKYGMLGLNATAIQDAISAVGSFMLKANELLQVIESSLKNFKAFFRWLYVIVMQLMEEPIQQSISKMYQRDINFVADFLAENFTDEPSLDVTKSGFTLERVGQYLRKEDLQFPVSTAPNSWQDFVASSPSLRGSDLLFPWQRERSLSQLHDVVKDAVDHALSRPQSVGGESLSCRESFTLDKRSETDHPEYRTLSQQSLQDQSKLLTVFMTEPSPAQCIYMTRQHTKPDRSSQNETEMVCLTFGTLGRSDPDESIVSLAAESHLVLDAAFYGDHSLSLLLQEVKDEGSINNGKPVLCQLSLESLQAEVEFTPMSQVKGHLSSGQHISIDAGPLVTSRRMDNMRAGRLAVSGSRKVACVLFSNQRRVRLFDMDAEDEGEDEEDDEENQLEDSSMVVAEEGSGTDN</sequence>
<keyword evidence="5 6" id="KW-0131">Cell cycle</keyword>
<comment type="function">
    <text evidence="6">Component of the anaphase promoting complex/cyclosome (APC/C), a cell cycle-regulated E3 ubiquitin ligase that controls progression through mitosis and the G1 phase of the cell cycle.</text>
</comment>
<organism evidence="12 13">
    <name type="scientific">Strongylocentrotus purpuratus</name>
    <name type="common">Purple sea urchin</name>
    <dbReference type="NCBI Taxonomy" id="7668"/>
    <lineage>
        <taxon>Eukaryota</taxon>
        <taxon>Metazoa</taxon>
        <taxon>Echinodermata</taxon>
        <taxon>Eleutherozoa</taxon>
        <taxon>Echinozoa</taxon>
        <taxon>Echinoidea</taxon>
        <taxon>Euechinoidea</taxon>
        <taxon>Echinacea</taxon>
        <taxon>Camarodonta</taxon>
        <taxon>Echinidea</taxon>
        <taxon>Strongylocentrotidae</taxon>
        <taxon>Strongylocentrotus</taxon>
    </lineage>
</organism>
<dbReference type="GO" id="GO:0070979">
    <property type="term" value="P:protein K11-linked ubiquitination"/>
    <property type="evidence" value="ECO:0000318"/>
    <property type="project" value="GO_Central"/>
</dbReference>
<proteinExistence type="inferred from homology"/>
<evidence type="ECO:0000256" key="4">
    <source>
        <dbReference type="ARBA" id="ARBA00022786"/>
    </source>
</evidence>
<dbReference type="EnsemblMetazoa" id="XM_030986157">
    <property type="protein sequence ID" value="XP_030842017"/>
    <property type="gene ID" value="LOC575488"/>
</dbReference>